<accession>A0A5S5MD70</accession>
<comment type="caution">
    <text evidence="1">The sequence shown here is derived from an EMBL/GenBank/DDBJ whole genome shotgun (WGS) entry which is preliminary data.</text>
</comment>
<sequence>MLWAAMGDCMGFWKNKKLEEMSMEEWESLCDGCGRCCLVKMEEEETSLIYYTRLACEFLDLESGECRIYNERFSNKTECLAIRDCLKNNPDWLPVSCAYRCLNEGRDLPSWHPLMQAPGVRLPRGIGVGDWAFSVRDMDLYSLDLEAHLISFEGVDGSEVRLLEEDDDEI</sequence>
<evidence type="ECO:0000313" key="2">
    <source>
        <dbReference type="Proteomes" id="UP000321899"/>
    </source>
</evidence>
<proteinExistence type="predicted"/>
<dbReference type="Proteomes" id="UP000321899">
    <property type="component" value="Unassembled WGS sequence"/>
</dbReference>
<evidence type="ECO:0008006" key="3">
    <source>
        <dbReference type="Google" id="ProtNLM"/>
    </source>
</evidence>
<dbReference type="InterPro" id="IPR005358">
    <property type="entry name" value="Puta_zinc/iron-chelating_dom"/>
</dbReference>
<dbReference type="PANTHER" id="PTHR37421">
    <property type="entry name" value="UPF0260 PROTEIN YCGN"/>
    <property type="match status" value="1"/>
</dbReference>
<keyword evidence="2" id="KW-1185">Reference proteome</keyword>
<dbReference type="AlphaFoldDB" id="A0A5S5MD70"/>
<protein>
    <recommendedName>
        <fullName evidence="3">YcgN family cysteine cluster protein</fullName>
    </recommendedName>
</protein>
<dbReference type="PANTHER" id="PTHR37421:SF1">
    <property type="entry name" value="UPF0260 PROTEIN YCGN"/>
    <property type="match status" value="1"/>
</dbReference>
<dbReference type="OrthoDB" id="9786855at2"/>
<organism evidence="1 2">
    <name type="scientific">Desulfobotulus mexicanus</name>
    <dbReference type="NCBI Taxonomy" id="2586642"/>
    <lineage>
        <taxon>Bacteria</taxon>
        <taxon>Pseudomonadati</taxon>
        <taxon>Thermodesulfobacteriota</taxon>
        <taxon>Desulfobacteria</taxon>
        <taxon>Desulfobacterales</taxon>
        <taxon>Desulfobacteraceae</taxon>
        <taxon>Desulfobotulus</taxon>
    </lineage>
</organism>
<reference evidence="1 2" key="1">
    <citation type="submission" date="2019-06" db="EMBL/GenBank/DDBJ databases">
        <title>Desulfobotulus mexicanus sp. nov., a novel sulfate-reducing bacterium isolated from the sediment of an alkaline crater lake in Mexico.</title>
        <authorList>
            <person name="Hirschler-Rea A."/>
        </authorList>
    </citation>
    <scope>NUCLEOTIDE SEQUENCE [LARGE SCALE GENOMIC DNA]</scope>
    <source>
        <strain evidence="1 2">PAR22N</strain>
    </source>
</reference>
<dbReference type="Pfam" id="PF03692">
    <property type="entry name" value="CxxCxxCC"/>
    <property type="match status" value="1"/>
</dbReference>
<dbReference type="EMBL" id="VDMB01000023">
    <property type="protein sequence ID" value="TYT73663.1"/>
    <property type="molecule type" value="Genomic_DNA"/>
</dbReference>
<name>A0A5S5MD70_9BACT</name>
<dbReference type="InterPro" id="IPR008228">
    <property type="entry name" value="UCP006173"/>
</dbReference>
<evidence type="ECO:0000313" key="1">
    <source>
        <dbReference type="EMBL" id="TYT73663.1"/>
    </source>
</evidence>
<gene>
    <name evidence="1" type="ORF">FIM25_14000</name>
</gene>